<dbReference type="EMBL" id="GBXM01044129">
    <property type="protein sequence ID" value="JAH64448.1"/>
    <property type="molecule type" value="Transcribed_RNA"/>
</dbReference>
<reference evidence="1" key="2">
    <citation type="journal article" date="2015" name="Fish Shellfish Immunol.">
        <title>Early steps in the European eel (Anguilla anguilla)-Vibrio vulnificus interaction in the gills: Role of the RtxA13 toxin.</title>
        <authorList>
            <person name="Callol A."/>
            <person name="Pajuelo D."/>
            <person name="Ebbesson L."/>
            <person name="Teles M."/>
            <person name="MacKenzie S."/>
            <person name="Amaro C."/>
        </authorList>
    </citation>
    <scope>NUCLEOTIDE SEQUENCE</scope>
</reference>
<evidence type="ECO:0000313" key="1">
    <source>
        <dbReference type="EMBL" id="JAH64448.1"/>
    </source>
</evidence>
<dbReference type="AlphaFoldDB" id="A0A0E9UHJ7"/>
<accession>A0A0E9UHJ7</accession>
<reference evidence="1" key="1">
    <citation type="submission" date="2014-11" db="EMBL/GenBank/DDBJ databases">
        <authorList>
            <person name="Amaro Gonzalez C."/>
        </authorList>
    </citation>
    <scope>NUCLEOTIDE SEQUENCE</scope>
</reference>
<proteinExistence type="predicted"/>
<name>A0A0E9UHJ7_ANGAN</name>
<sequence>MNYSFLACVGSFKKEPKLTDQSKIIIFKSPQSSPNASPPPLLPPLFISYEGGCQLKKISP</sequence>
<organism evidence="1">
    <name type="scientific">Anguilla anguilla</name>
    <name type="common">European freshwater eel</name>
    <name type="synonym">Muraena anguilla</name>
    <dbReference type="NCBI Taxonomy" id="7936"/>
    <lineage>
        <taxon>Eukaryota</taxon>
        <taxon>Metazoa</taxon>
        <taxon>Chordata</taxon>
        <taxon>Craniata</taxon>
        <taxon>Vertebrata</taxon>
        <taxon>Euteleostomi</taxon>
        <taxon>Actinopterygii</taxon>
        <taxon>Neopterygii</taxon>
        <taxon>Teleostei</taxon>
        <taxon>Anguilliformes</taxon>
        <taxon>Anguillidae</taxon>
        <taxon>Anguilla</taxon>
    </lineage>
</organism>
<protein>
    <submittedName>
        <fullName evidence="1">Uncharacterized protein</fullName>
    </submittedName>
</protein>